<reference evidence="7" key="2">
    <citation type="journal article" date="2022" name="Microb. Genom.">
        <title>A chromosome-scale genome assembly of the tomato pathogen Cladosporium fulvum reveals a compartmentalized genome architecture and the presence of a dispensable chromosome.</title>
        <authorList>
            <person name="Zaccaron A.Z."/>
            <person name="Chen L.H."/>
            <person name="Samaras A."/>
            <person name="Stergiopoulos I."/>
        </authorList>
    </citation>
    <scope>NUCLEOTIDE SEQUENCE</scope>
    <source>
        <strain evidence="7">Race5_Kim</strain>
    </source>
</reference>
<comment type="subcellular location">
    <subcellularLocation>
        <location evidence="1">Membrane</location>
        <topology evidence="1">Multi-pass membrane protein</topology>
    </subcellularLocation>
</comment>
<evidence type="ECO:0000313" key="7">
    <source>
        <dbReference type="EMBL" id="UJO17473.1"/>
    </source>
</evidence>
<keyword evidence="4 6" id="KW-1133">Transmembrane helix</keyword>
<keyword evidence="8" id="KW-1185">Reference proteome</keyword>
<evidence type="ECO:0000256" key="4">
    <source>
        <dbReference type="ARBA" id="ARBA00022989"/>
    </source>
</evidence>
<name>A0A9Q8P8U1_PASFU</name>
<evidence type="ECO:0000256" key="2">
    <source>
        <dbReference type="ARBA" id="ARBA00022448"/>
    </source>
</evidence>
<evidence type="ECO:0000256" key="3">
    <source>
        <dbReference type="ARBA" id="ARBA00022692"/>
    </source>
</evidence>
<evidence type="ECO:0000313" key="8">
    <source>
        <dbReference type="Proteomes" id="UP000756132"/>
    </source>
</evidence>
<dbReference type="PANTHER" id="PTHR43791:SF23">
    <property type="entry name" value="MAJOR FACILITATOR SUPERFAMILY (MFS) PROFILE DOMAIN-CONTAINING PROTEIN"/>
    <property type="match status" value="1"/>
</dbReference>
<dbReference type="AlphaFoldDB" id="A0A9Q8P8U1"/>
<dbReference type="KEGG" id="ffu:CLAFUR5_06147"/>
<keyword evidence="3 6" id="KW-0812">Transmembrane</keyword>
<dbReference type="GeneID" id="71986025"/>
<feature type="transmembrane region" description="Helical" evidence="6">
    <location>
        <begin position="69"/>
        <end position="94"/>
    </location>
</feature>
<proteinExistence type="predicted"/>
<dbReference type="GO" id="GO:0022857">
    <property type="term" value="F:transmembrane transporter activity"/>
    <property type="evidence" value="ECO:0007669"/>
    <property type="project" value="TreeGrafter"/>
</dbReference>
<evidence type="ECO:0000256" key="6">
    <source>
        <dbReference type="SAM" id="Phobius"/>
    </source>
</evidence>
<accession>A0A9Q8P8U1</accession>
<dbReference type="OrthoDB" id="2250022at2759"/>
<dbReference type="OMA" id="LINCVCN"/>
<evidence type="ECO:0000256" key="5">
    <source>
        <dbReference type="ARBA" id="ARBA00023136"/>
    </source>
</evidence>
<evidence type="ECO:0000256" key="1">
    <source>
        <dbReference type="ARBA" id="ARBA00004141"/>
    </source>
</evidence>
<protein>
    <submittedName>
        <fullName evidence="7">Uncharacterized protein</fullName>
    </submittedName>
</protein>
<keyword evidence="2" id="KW-0813">Transport</keyword>
<sequence length="125" mass="13650">MNVHVSVNIRDGQVLHTSFYSSSIVQLTWISGSLAQPAVKRAAAIALINCVCNTPNIWTSYLYYDEPRYVAAFAVNLGAALVAIAFATLAWVYLKRENGKMDQGKPLGKSGPTERQQAAGFRCLL</sequence>
<reference evidence="7" key="1">
    <citation type="submission" date="2021-12" db="EMBL/GenBank/DDBJ databases">
        <authorList>
            <person name="Zaccaron A."/>
            <person name="Stergiopoulos I."/>
        </authorList>
    </citation>
    <scope>NUCLEOTIDE SEQUENCE</scope>
    <source>
        <strain evidence="7">Race5_Kim</strain>
    </source>
</reference>
<keyword evidence="5 6" id="KW-0472">Membrane</keyword>
<organism evidence="7 8">
    <name type="scientific">Passalora fulva</name>
    <name type="common">Tomato leaf mold</name>
    <name type="synonym">Cladosporium fulvum</name>
    <dbReference type="NCBI Taxonomy" id="5499"/>
    <lineage>
        <taxon>Eukaryota</taxon>
        <taxon>Fungi</taxon>
        <taxon>Dikarya</taxon>
        <taxon>Ascomycota</taxon>
        <taxon>Pezizomycotina</taxon>
        <taxon>Dothideomycetes</taxon>
        <taxon>Dothideomycetidae</taxon>
        <taxon>Mycosphaerellales</taxon>
        <taxon>Mycosphaerellaceae</taxon>
        <taxon>Fulvia</taxon>
    </lineage>
</organism>
<dbReference type="EMBL" id="CP090167">
    <property type="protein sequence ID" value="UJO17473.1"/>
    <property type="molecule type" value="Genomic_DNA"/>
</dbReference>
<dbReference type="RefSeq" id="XP_047761839.1">
    <property type="nucleotide sequence ID" value="XM_047905295.1"/>
</dbReference>
<dbReference type="Proteomes" id="UP000756132">
    <property type="component" value="Chromosome 5"/>
</dbReference>
<gene>
    <name evidence="7" type="ORF">CLAFUR5_06147</name>
</gene>
<dbReference type="PANTHER" id="PTHR43791">
    <property type="entry name" value="PERMEASE-RELATED"/>
    <property type="match status" value="1"/>
</dbReference>
<dbReference type="GO" id="GO:0016020">
    <property type="term" value="C:membrane"/>
    <property type="evidence" value="ECO:0007669"/>
    <property type="project" value="UniProtKB-SubCell"/>
</dbReference>